<feature type="transmembrane region" description="Helical" evidence="1">
    <location>
        <begin position="155"/>
        <end position="178"/>
    </location>
</feature>
<feature type="transmembrane region" description="Helical" evidence="1">
    <location>
        <begin position="627"/>
        <end position="646"/>
    </location>
</feature>
<gene>
    <name evidence="3" type="ORF">GSPATT00028959001</name>
</gene>
<feature type="transmembrane region" description="Helical" evidence="1">
    <location>
        <begin position="511"/>
        <end position="532"/>
    </location>
</feature>
<dbReference type="HOGENOM" id="CLU_007874_1_0_1"/>
<feature type="transmembrane region" description="Helical" evidence="1">
    <location>
        <begin position="472"/>
        <end position="491"/>
    </location>
</feature>
<dbReference type="OMA" id="PTQQIER"/>
<protein>
    <recommendedName>
        <fullName evidence="2">Acyltransferase 3 domain-containing protein</fullName>
    </recommendedName>
</protein>
<dbReference type="Proteomes" id="UP000000600">
    <property type="component" value="Unassembled WGS sequence"/>
</dbReference>
<organism evidence="3 4">
    <name type="scientific">Paramecium tetraurelia</name>
    <dbReference type="NCBI Taxonomy" id="5888"/>
    <lineage>
        <taxon>Eukaryota</taxon>
        <taxon>Sar</taxon>
        <taxon>Alveolata</taxon>
        <taxon>Ciliophora</taxon>
        <taxon>Intramacronucleata</taxon>
        <taxon>Oligohymenophorea</taxon>
        <taxon>Peniculida</taxon>
        <taxon>Parameciidae</taxon>
        <taxon>Paramecium</taxon>
    </lineage>
</organism>
<name>A0BHA7_PARTE</name>
<dbReference type="AlphaFoldDB" id="A0BHA7"/>
<dbReference type="KEGG" id="ptm:GSPATT00028959001"/>
<dbReference type="EMBL" id="CT867995">
    <property type="protein sequence ID" value="CAK57924.1"/>
    <property type="molecule type" value="Genomic_DNA"/>
</dbReference>
<evidence type="ECO:0000259" key="2">
    <source>
        <dbReference type="Pfam" id="PF01757"/>
    </source>
</evidence>
<dbReference type="GeneID" id="5011100"/>
<dbReference type="InterPro" id="IPR002656">
    <property type="entry name" value="Acyl_transf_3_dom"/>
</dbReference>
<keyword evidence="1" id="KW-1133">Transmembrane helix</keyword>
<keyword evidence="1" id="KW-0472">Membrane</keyword>
<feature type="transmembrane region" description="Helical" evidence="1">
    <location>
        <begin position="398"/>
        <end position="419"/>
    </location>
</feature>
<feature type="transmembrane region" description="Helical" evidence="1">
    <location>
        <begin position="552"/>
        <end position="575"/>
    </location>
</feature>
<proteinExistence type="predicted"/>
<feature type="transmembrane region" description="Helical" evidence="1">
    <location>
        <begin position="328"/>
        <end position="352"/>
    </location>
</feature>
<feature type="transmembrane region" description="Helical" evidence="1">
    <location>
        <begin position="297"/>
        <end position="316"/>
    </location>
</feature>
<dbReference type="InterPro" id="IPR052728">
    <property type="entry name" value="O2_lipid_transport_reg"/>
</dbReference>
<evidence type="ECO:0000256" key="1">
    <source>
        <dbReference type="SAM" id="Phobius"/>
    </source>
</evidence>
<keyword evidence="1" id="KW-0812">Transmembrane</keyword>
<feature type="transmembrane region" description="Helical" evidence="1">
    <location>
        <begin position="431"/>
        <end position="452"/>
    </location>
</feature>
<reference evidence="3 4" key="1">
    <citation type="journal article" date="2006" name="Nature">
        <title>Global trends of whole-genome duplications revealed by the ciliate Paramecium tetraurelia.</title>
        <authorList>
            <consortium name="Genoscope"/>
            <person name="Aury J.-M."/>
            <person name="Jaillon O."/>
            <person name="Duret L."/>
            <person name="Noel B."/>
            <person name="Jubin C."/>
            <person name="Porcel B.M."/>
            <person name="Segurens B."/>
            <person name="Daubin V."/>
            <person name="Anthouard V."/>
            <person name="Aiach N."/>
            <person name="Arnaiz O."/>
            <person name="Billaut A."/>
            <person name="Beisson J."/>
            <person name="Blanc I."/>
            <person name="Bouhouche K."/>
            <person name="Camara F."/>
            <person name="Duharcourt S."/>
            <person name="Guigo R."/>
            <person name="Gogendeau D."/>
            <person name="Katinka M."/>
            <person name="Keller A.-M."/>
            <person name="Kissmehl R."/>
            <person name="Klotz C."/>
            <person name="Koll F."/>
            <person name="Le Moue A."/>
            <person name="Lepere C."/>
            <person name="Malinsky S."/>
            <person name="Nowacki M."/>
            <person name="Nowak J.K."/>
            <person name="Plattner H."/>
            <person name="Poulain J."/>
            <person name="Ruiz F."/>
            <person name="Serrano V."/>
            <person name="Zagulski M."/>
            <person name="Dessen P."/>
            <person name="Betermier M."/>
            <person name="Weissenbach J."/>
            <person name="Scarpelli C."/>
            <person name="Schachter V."/>
            <person name="Sperling L."/>
            <person name="Meyer E."/>
            <person name="Cohen J."/>
            <person name="Wincker P."/>
        </authorList>
    </citation>
    <scope>NUCLEOTIDE SEQUENCE [LARGE SCALE GENOMIC DNA]</scope>
    <source>
        <strain evidence="3 4">Stock d4-2</strain>
    </source>
</reference>
<dbReference type="eggNOG" id="KOG3700">
    <property type="taxonomic scope" value="Eukaryota"/>
</dbReference>
<feature type="transmembrane region" description="Helical" evidence="1">
    <location>
        <begin position="258"/>
        <end position="277"/>
    </location>
</feature>
<dbReference type="GO" id="GO:0016747">
    <property type="term" value="F:acyltransferase activity, transferring groups other than amino-acyl groups"/>
    <property type="evidence" value="ECO:0007669"/>
    <property type="project" value="InterPro"/>
</dbReference>
<keyword evidence="4" id="KW-1185">Reference proteome</keyword>
<evidence type="ECO:0000313" key="3">
    <source>
        <dbReference type="EMBL" id="CAK57924.1"/>
    </source>
</evidence>
<dbReference type="OrthoDB" id="288162at2759"/>
<feature type="transmembrane region" description="Helical" evidence="1">
    <location>
        <begin position="596"/>
        <end position="615"/>
    </location>
</feature>
<evidence type="ECO:0000313" key="4">
    <source>
        <dbReference type="Proteomes" id="UP000000600"/>
    </source>
</evidence>
<dbReference type="InParanoid" id="A0BHA7"/>
<feature type="domain" description="Acyltransferase 3" evidence="2">
    <location>
        <begin position="253"/>
        <end position="632"/>
    </location>
</feature>
<accession>A0BHA7</accession>
<dbReference type="PANTHER" id="PTHR11161:SF0">
    <property type="entry name" value="O-ACYLTRANSFERASE LIKE PROTEIN"/>
    <property type="match status" value="1"/>
</dbReference>
<dbReference type="RefSeq" id="XP_001425322.1">
    <property type="nucleotide sequence ID" value="XM_001425285.1"/>
</dbReference>
<dbReference type="Pfam" id="PF01757">
    <property type="entry name" value="Acyl_transf_3"/>
    <property type="match status" value="1"/>
</dbReference>
<dbReference type="PANTHER" id="PTHR11161">
    <property type="entry name" value="O-ACYLTRANSFERASE"/>
    <property type="match status" value="1"/>
</dbReference>
<sequence>MLLNYILIPIVIASQESCQHYMTSLLVKAEIEGYKKLFEDIWPYVSLSGTRYYLLLQGSLNQFGMFETCLRKGYYYSSLKIEMEPVPSYYGLCHSRECTTDDFNDEQFQSDFKELINSTGILDTYNVKLKLFKVSLDNADFIFYDPLNYNKNSGVMFILTLFLIGMLLLLSCFNPIFCQLINIKRQVKVSINIRDIENNEKQDDENQGLTNNQIPVVKQEETNKLCFLDYSIQTSYNTLFTFKDHDTNLSIMEGYRSIGFFMVIFGHQFLDLAKSSFRFEMIAQLKSWLCLNLVNMLYSVDMFFWLGGFFSAYMLLEKSKVKLVKRNGFSIFGFLLHRILRIWPCYAIAILISSQLVPYLGDGPRWFMALDRFECATGWRNLIFIDNLFYDTQYCFPWGWYLSTDMQLFISCLIPVFFYAKVNSKVAKAMIVSLLIITQTIGTVMSLVNEYLLPPFALTQPNMHQNYYTKPFTRGPPYYLGFLLGVLYRELKENNVNALSRLQAFAQQRQLNFKLFCYLLGILIIGGIWFGWRPAQLHYEHQDYWNKTIQSFWFAFCRLGIALGMSVLCLPCLFGMKDVFNMTFMRNNYFRFINKISFSGYLIHQIIIFGLLGQFYQTPNFSFETIFTLYIGNLFITQICSTLFQWKTAL</sequence>